<proteinExistence type="predicted"/>
<dbReference type="AlphaFoldDB" id="A0A3Q2TMZ9"/>
<dbReference type="InterPro" id="IPR016152">
    <property type="entry name" value="PTrfase/Anion_transptr"/>
</dbReference>
<name>A0A3Q2TMZ9_FUNHE</name>
<dbReference type="GO" id="GO:0016323">
    <property type="term" value="C:basolateral plasma membrane"/>
    <property type="evidence" value="ECO:0007669"/>
    <property type="project" value="UniProtKB-SubCell"/>
</dbReference>
<dbReference type="GeneTree" id="ENSGT00940000157045"/>
<feature type="region of interest" description="Disordered" evidence="4">
    <location>
        <begin position="209"/>
        <end position="242"/>
    </location>
</feature>
<dbReference type="FunFam" id="3.40.930.10:FF:000001">
    <property type="entry name" value="Anion exchange protein"/>
    <property type="match status" value="1"/>
</dbReference>
<dbReference type="Gene3D" id="3.40.930.10">
    <property type="entry name" value="Mannitol-specific EII, Chain A"/>
    <property type="match status" value="1"/>
</dbReference>
<reference evidence="6" key="2">
    <citation type="submission" date="2025-09" db="UniProtKB">
        <authorList>
            <consortium name="Ensembl"/>
        </authorList>
    </citation>
    <scope>IDENTIFICATION</scope>
</reference>
<evidence type="ECO:0000256" key="3">
    <source>
        <dbReference type="ARBA" id="ARBA00023201"/>
    </source>
</evidence>
<sequence length="399" mass="45277">MGILKNGFRQSELGENRPYYFGTPFLCGLLNACLDEYNIYHLQSLCPDTPSQRVQFILGTEDDDLEHIPHDLFTELDELSSRHGGATEWRETARWLKFEEDVEDGGERWSKPYVATLSLHSLFELRSCILNGTVLLDMRANSIEEIADMVIDSMVASGQLKEDLRDKVREAMLKKHHHQNERKLSNRIPLVRSIADIGKKHSDPLLLERNGPMVSPHSLPNNLDGNKTMERRPSKVGVSRESSSVDFSKVDMNFMKKIPPGAEASNVLVGEVDFLEKPIIAFVRLSPAVLITGLTEVPVPTRFLFLLLGPHGKGPQYHEIGRSMATLMTDEIFHDVAYKAKDRIDLLSGIDEFLDQVTVLPPGEWDPTIRIEPPKNVPSQVCTFLCQSFFFFYIIYFCE</sequence>
<keyword evidence="3" id="KW-0813">Transport</keyword>
<keyword evidence="7" id="KW-1185">Reference proteome</keyword>
<dbReference type="InterPro" id="IPR003024">
    <property type="entry name" value="Na/HCO3_transpt"/>
</dbReference>
<feature type="domain" description="Band 3 cytoplasmic" evidence="5">
    <location>
        <begin position="70"/>
        <end position="367"/>
    </location>
</feature>
<organism evidence="6 7">
    <name type="scientific">Fundulus heteroclitus</name>
    <name type="common">Killifish</name>
    <name type="synonym">Mummichog</name>
    <dbReference type="NCBI Taxonomy" id="8078"/>
    <lineage>
        <taxon>Eukaryota</taxon>
        <taxon>Metazoa</taxon>
        <taxon>Chordata</taxon>
        <taxon>Craniata</taxon>
        <taxon>Vertebrata</taxon>
        <taxon>Euteleostomi</taxon>
        <taxon>Actinopterygii</taxon>
        <taxon>Neopterygii</taxon>
        <taxon>Teleostei</taxon>
        <taxon>Neoteleostei</taxon>
        <taxon>Acanthomorphata</taxon>
        <taxon>Ovalentaria</taxon>
        <taxon>Atherinomorphae</taxon>
        <taxon>Cyprinodontiformes</taxon>
        <taxon>Fundulidae</taxon>
        <taxon>Fundulus</taxon>
    </lineage>
</organism>
<dbReference type="InterPro" id="IPR013769">
    <property type="entry name" value="Band3_cytoplasmic_dom"/>
</dbReference>
<dbReference type="Pfam" id="PF07565">
    <property type="entry name" value="Band_3_cyto"/>
    <property type="match status" value="1"/>
</dbReference>
<dbReference type="PANTHER" id="PTHR11453">
    <property type="entry name" value="ANION EXCHANGE PROTEIN"/>
    <property type="match status" value="1"/>
</dbReference>
<dbReference type="Proteomes" id="UP000265000">
    <property type="component" value="Unplaced"/>
</dbReference>
<dbReference type="PANTHER" id="PTHR11453:SF105">
    <property type="entry name" value="SODIUM BICARBONATE COTRANSPORTER 3"/>
    <property type="match status" value="1"/>
</dbReference>
<dbReference type="STRING" id="8078.ENSFHEP00000017895"/>
<dbReference type="GO" id="GO:0008509">
    <property type="term" value="F:monoatomic anion transmembrane transporter activity"/>
    <property type="evidence" value="ECO:0007669"/>
    <property type="project" value="InterPro"/>
</dbReference>
<evidence type="ECO:0000256" key="4">
    <source>
        <dbReference type="SAM" id="MobiDB-lite"/>
    </source>
</evidence>
<evidence type="ECO:0000313" key="7">
    <source>
        <dbReference type="Proteomes" id="UP000265000"/>
    </source>
</evidence>
<evidence type="ECO:0000313" key="6">
    <source>
        <dbReference type="Ensembl" id="ENSFHEP00000017895.1"/>
    </source>
</evidence>
<evidence type="ECO:0000256" key="2">
    <source>
        <dbReference type="ARBA" id="ARBA00023053"/>
    </source>
</evidence>
<comment type="subcellular location">
    <subcellularLocation>
        <location evidence="1">Basolateral cell membrane</location>
    </subcellularLocation>
</comment>
<evidence type="ECO:0000256" key="1">
    <source>
        <dbReference type="ARBA" id="ARBA00004187"/>
    </source>
</evidence>
<protein>
    <submittedName>
        <fullName evidence="6">Sodium bicarbonate cotransporter 3-like</fullName>
    </submittedName>
</protein>
<dbReference type="Ensembl" id="ENSFHET00000026726.1">
    <property type="protein sequence ID" value="ENSFHEP00000017895.1"/>
    <property type="gene ID" value="ENSFHEG00000019690.1"/>
</dbReference>
<dbReference type="SUPFAM" id="SSF55804">
    <property type="entry name" value="Phoshotransferase/anion transport protein"/>
    <property type="match status" value="1"/>
</dbReference>
<keyword evidence="3" id="KW-0739">Sodium transport</keyword>
<dbReference type="GO" id="GO:0051453">
    <property type="term" value="P:regulation of intracellular pH"/>
    <property type="evidence" value="ECO:0007669"/>
    <property type="project" value="TreeGrafter"/>
</dbReference>
<dbReference type="GO" id="GO:0016324">
    <property type="term" value="C:apical plasma membrane"/>
    <property type="evidence" value="ECO:0007669"/>
    <property type="project" value="TreeGrafter"/>
</dbReference>
<evidence type="ECO:0000259" key="5">
    <source>
        <dbReference type="Pfam" id="PF07565"/>
    </source>
</evidence>
<dbReference type="PRINTS" id="PR01232">
    <property type="entry name" value="NAHCO3TRSPRT"/>
</dbReference>
<accession>A0A3Q2TMZ9</accession>
<keyword evidence="3" id="KW-0406">Ion transport</keyword>
<reference evidence="6" key="1">
    <citation type="submission" date="2025-08" db="UniProtKB">
        <authorList>
            <consortium name="Ensembl"/>
        </authorList>
    </citation>
    <scope>IDENTIFICATION</scope>
</reference>
<keyword evidence="2" id="KW-0915">Sodium</keyword>
<dbReference type="GO" id="GO:0005452">
    <property type="term" value="F:solute:inorganic anion antiporter activity"/>
    <property type="evidence" value="ECO:0007669"/>
    <property type="project" value="InterPro"/>
</dbReference>
<dbReference type="GO" id="GO:0008510">
    <property type="term" value="F:sodium:bicarbonate symporter activity"/>
    <property type="evidence" value="ECO:0007669"/>
    <property type="project" value="TreeGrafter"/>
</dbReference>
<dbReference type="InterPro" id="IPR003020">
    <property type="entry name" value="HCO3_transpt_euk"/>
</dbReference>